<organism evidence="2 3">
    <name type="scientific">Astrephomene gubernaculifera</name>
    <dbReference type="NCBI Taxonomy" id="47775"/>
    <lineage>
        <taxon>Eukaryota</taxon>
        <taxon>Viridiplantae</taxon>
        <taxon>Chlorophyta</taxon>
        <taxon>core chlorophytes</taxon>
        <taxon>Chlorophyceae</taxon>
        <taxon>CS clade</taxon>
        <taxon>Chlamydomonadales</taxon>
        <taxon>Astrephomenaceae</taxon>
        <taxon>Astrephomene</taxon>
    </lineage>
</organism>
<feature type="compositionally biased region" description="Gly residues" evidence="1">
    <location>
        <begin position="105"/>
        <end position="137"/>
    </location>
</feature>
<protein>
    <submittedName>
        <fullName evidence="2">Uncharacterized protein</fullName>
    </submittedName>
</protein>
<feature type="non-terminal residue" evidence="2">
    <location>
        <position position="1"/>
    </location>
</feature>
<evidence type="ECO:0000313" key="2">
    <source>
        <dbReference type="EMBL" id="GFR50347.1"/>
    </source>
</evidence>
<dbReference type="EMBL" id="BMAR01000037">
    <property type="protein sequence ID" value="GFR50347.1"/>
    <property type="molecule type" value="Genomic_DNA"/>
</dbReference>
<feature type="region of interest" description="Disordered" evidence="1">
    <location>
        <begin position="16"/>
        <end position="206"/>
    </location>
</feature>
<sequence length="206" mass="19486">MRSSTDLSLAPLERRLNANKHNQSSGARVADTSPLRGTSFAAGGGHRGGPFPPVPRPIATASPYVMTAPRRLPPSGQITESLRAAPEPPTLASLPRLDSISAILSGGGSGGGIDRVGAAAGGGGGGGGAAGGGGGGASSHRHSPTPTATATQPGGGTAGTRAGPSGNPLGGAQAPRGGRSSAPPRSPRESHHGCTGPGGLGAGGGG</sequence>
<accession>A0AAD3HRN6</accession>
<comment type="caution">
    <text evidence="2">The sequence shown here is derived from an EMBL/GenBank/DDBJ whole genome shotgun (WGS) entry which is preliminary data.</text>
</comment>
<proteinExistence type="predicted"/>
<dbReference type="AlphaFoldDB" id="A0AAD3HRN6"/>
<feature type="compositionally biased region" description="Low complexity" evidence="1">
    <location>
        <begin position="174"/>
        <end position="183"/>
    </location>
</feature>
<reference evidence="2 3" key="1">
    <citation type="journal article" date="2021" name="Sci. Rep.">
        <title>Genome sequencing of the multicellular alga Astrephomene provides insights into convergent evolution of germ-soma differentiation.</title>
        <authorList>
            <person name="Yamashita S."/>
            <person name="Yamamoto K."/>
            <person name="Matsuzaki R."/>
            <person name="Suzuki S."/>
            <person name="Yamaguchi H."/>
            <person name="Hirooka S."/>
            <person name="Minakuchi Y."/>
            <person name="Miyagishima S."/>
            <person name="Kawachi M."/>
            <person name="Toyoda A."/>
            <person name="Nozaki H."/>
        </authorList>
    </citation>
    <scope>NUCLEOTIDE SEQUENCE [LARGE SCALE GENOMIC DNA]</scope>
    <source>
        <strain evidence="2 3">NIES-4017</strain>
    </source>
</reference>
<evidence type="ECO:0000313" key="3">
    <source>
        <dbReference type="Proteomes" id="UP001054857"/>
    </source>
</evidence>
<evidence type="ECO:0000256" key="1">
    <source>
        <dbReference type="SAM" id="MobiDB-lite"/>
    </source>
</evidence>
<feature type="compositionally biased region" description="Gly residues" evidence="1">
    <location>
        <begin position="195"/>
        <end position="206"/>
    </location>
</feature>
<dbReference type="Proteomes" id="UP001054857">
    <property type="component" value="Unassembled WGS sequence"/>
</dbReference>
<name>A0AAD3HRN6_9CHLO</name>
<gene>
    <name evidence="2" type="ORF">Agub_g12556</name>
</gene>
<keyword evidence="3" id="KW-1185">Reference proteome</keyword>